<keyword evidence="7 9" id="KW-0119">Carbohydrate metabolism</keyword>
<gene>
    <name evidence="11" type="primary">cmcAX</name>
    <name evidence="11" type="ORF">CD178_00568</name>
</gene>
<organism evidence="11 12">
    <name type="scientific">Komagataeibacter saccharivorans</name>
    <dbReference type="NCBI Taxonomy" id="265959"/>
    <lineage>
        <taxon>Bacteria</taxon>
        <taxon>Pseudomonadati</taxon>
        <taxon>Pseudomonadota</taxon>
        <taxon>Alphaproteobacteria</taxon>
        <taxon>Acetobacterales</taxon>
        <taxon>Acetobacteraceae</taxon>
        <taxon>Komagataeibacter</taxon>
    </lineage>
</organism>
<evidence type="ECO:0000256" key="7">
    <source>
        <dbReference type="ARBA" id="ARBA00023326"/>
    </source>
</evidence>
<comment type="similarity">
    <text evidence="2 9">Belongs to the glycosyl hydrolase 8 (cellulase D) family.</text>
</comment>
<dbReference type="PROSITE" id="PS00812">
    <property type="entry name" value="GLYCOSYL_HYDROL_F8"/>
    <property type="match status" value="1"/>
</dbReference>
<keyword evidence="3 10" id="KW-0732">Signal</keyword>
<keyword evidence="6 9" id="KW-0326">Glycosidase</keyword>
<protein>
    <recommendedName>
        <fullName evidence="9">Glucanase</fullName>
        <ecNumber evidence="9">3.2.1.-</ecNumber>
    </recommendedName>
</protein>
<feature type="chain" id="PRO_5016888968" description="Glucanase" evidence="10">
    <location>
        <begin position="42"/>
        <end position="368"/>
    </location>
</feature>
<dbReference type="InterPro" id="IPR019834">
    <property type="entry name" value="Glyco_hydro_8_CS"/>
</dbReference>
<dbReference type="InterPro" id="IPR002037">
    <property type="entry name" value="Glyco_hydro_8"/>
</dbReference>
<evidence type="ECO:0000256" key="8">
    <source>
        <dbReference type="PROSITE-ProRule" id="PRU10058"/>
    </source>
</evidence>
<dbReference type="AlphaFoldDB" id="A0A347W941"/>
<evidence type="ECO:0000256" key="4">
    <source>
        <dbReference type="ARBA" id="ARBA00022801"/>
    </source>
</evidence>
<evidence type="ECO:0000256" key="10">
    <source>
        <dbReference type="SAM" id="SignalP"/>
    </source>
</evidence>
<keyword evidence="5" id="KW-0136">Cellulose degradation</keyword>
<dbReference type="InterPro" id="IPR012341">
    <property type="entry name" value="6hp_glycosidase-like_sf"/>
</dbReference>
<evidence type="ECO:0000256" key="5">
    <source>
        <dbReference type="ARBA" id="ARBA00023001"/>
    </source>
</evidence>
<dbReference type="KEGG" id="ksc:CD178_00568"/>
<dbReference type="Proteomes" id="UP000264120">
    <property type="component" value="Chromosome"/>
</dbReference>
<dbReference type="GO" id="GO:0008810">
    <property type="term" value="F:cellulase activity"/>
    <property type="evidence" value="ECO:0007669"/>
    <property type="project" value="UniProtKB-EC"/>
</dbReference>
<sequence length="368" mass="40539">MRANSMTSDSGAPLPPRPAMGRRTMLAALAAIGGGMSCARAASPVVPPGPDAIAAQWAIFRAQYFRPDGRIVDTGNNGQSHSEGQGYGMLFAVAAGDLQSFEVMWNWARTTLQHTKDKLFSWRFLPDHDPAVPDTNNATDGDLLIALALGRAGVRWGRTDLVHDAIAIYRDVLKHMTLQVGGYRVLLPGATGFVTPDVVTLNLSYYIMPALLQALELTADRAWRTIMHDGMRIILQARFGQWRLPADWVAMDRHTQVFSIAKGWPPRFSYDAIRVPLYLYWAHMLTPRLQADYARFWNHFGADGLPAWVDLTTGARSPYNAPPGYLAVAQCTGLASVAELPTLDHSPDYYSAALTLLVYIARAEEQAK</sequence>
<evidence type="ECO:0000256" key="9">
    <source>
        <dbReference type="RuleBase" id="RU361167"/>
    </source>
</evidence>
<dbReference type="InterPro" id="IPR008928">
    <property type="entry name" value="6-hairpin_glycosidase_sf"/>
</dbReference>
<keyword evidence="7 9" id="KW-0624">Polysaccharide degradation</keyword>
<dbReference type="Pfam" id="PF01270">
    <property type="entry name" value="Glyco_hydro_8"/>
    <property type="match status" value="1"/>
</dbReference>
<keyword evidence="4 9" id="KW-0378">Hydrolase</keyword>
<accession>A0A347W941</accession>
<keyword evidence="12" id="KW-1185">Reference proteome</keyword>
<dbReference type="SUPFAM" id="SSF48208">
    <property type="entry name" value="Six-hairpin glycosidases"/>
    <property type="match status" value="1"/>
</dbReference>
<dbReference type="EMBL" id="CP023036">
    <property type="protein sequence ID" value="AXY21384.1"/>
    <property type="molecule type" value="Genomic_DNA"/>
</dbReference>
<dbReference type="RefSeq" id="WP_254057951.1">
    <property type="nucleotide sequence ID" value="NZ_CP023036.1"/>
</dbReference>
<dbReference type="GO" id="GO:0030245">
    <property type="term" value="P:cellulose catabolic process"/>
    <property type="evidence" value="ECO:0007669"/>
    <property type="project" value="UniProtKB-KW"/>
</dbReference>
<dbReference type="Gene3D" id="1.50.10.10">
    <property type="match status" value="1"/>
</dbReference>
<dbReference type="PRINTS" id="PR00735">
    <property type="entry name" value="GLHYDRLASE8"/>
</dbReference>
<evidence type="ECO:0000256" key="6">
    <source>
        <dbReference type="ARBA" id="ARBA00023295"/>
    </source>
</evidence>
<feature type="active site" description="Nucleophile" evidence="8">
    <location>
        <position position="140"/>
    </location>
</feature>
<comment type="catalytic activity">
    <reaction evidence="1">
        <text>Endohydrolysis of (1-&gt;4)-beta-D-glucosidic linkages in cellulose, lichenin and cereal beta-D-glucans.</text>
        <dbReference type="EC" id="3.2.1.4"/>
    </reaction>
</comment>
<feature type="signal peptide" evidence="10">
    <location>
        <begin position="1"/>
        <end position="41"/>
    </location>
</feature>
<dbReference type="EC" id="3.2.1.-" evidence="9"/>
<evidence type="ECO:0000313" key="12">
    <source>
        <dbReference type="Proteomes" id="UP000264120"/>
    </source>
</evidence>
<dbReference type="PROSITE" id="PS51318">
    <property type="entry name" value="TAT"/>
    <property type="match status" value="1"/>
</dbReference>
<proteinExistence type="inferred from homology"/>
<reference evidence="11 12" key="1">
    <citation type="submission" date="2017-08" db="EMBL/GenBank/DDBJ databases">
        <title>Complete genome sequence of Gluconacetobacter saccharivorans CV1 isolated from Fermented Vinegar.</title>
        <authorList>
            <person name="Kim S.-Y."/>
        </authorList>
    </citation>
    <scope>NUCLEOTIDE SEQUENCE [LARGE SCALE GENOMIC DNA]</scope>
    <source>
        <strain evidence="11 12">CV1</strain>
    </source>
</reference>
<evidence type="ECO:0000313" key="11">
    <source>
        <dbReference type="EMBL" id="AXY21384.1"/>
    </source>
</evidence>
<name>A0A347W941_9PROT</name>
<evidence type="ECO:0000256" key="3">
    <source>
        <dbReference type="ARBA" id="ARBA00022729"/>
    </source>
</evidence>
<evidence type="ECO:0000256" key="1">
    <source>
        <dbReference type="ARBA" id="ARBA00000966"/>
    </source>
</evidence>
<evidence type="ECO:0000256" key="2">
    <source>
        <dbReference type="ARBA" id="ARBA00009209"/>
    </source>
</evidence>
<dbReference type="InterPro" id="IPR006311">
    <property type="entry name" value="TAT_signal"/>
</dbReference>